<evidence type="ECO:0000313" key="1">
    <source>
        <dbReference type="EMBL" id="EMI51815.1"/>
    </source>
</evidence>
<organism evidence="1 2">
    <name type="scientific">Rhodopirellula sallentina SM41</name>
    <dbReference type="NCBI Taxonomy" id="1263870"/>
    <lineage>
        <taxon>Bacteria</taxon>
        <taxon>Pseudomonadati</taxon>
        <taxon>Planctomycetota</taxon>
        <taxon>Planctomycetia</taxon>
        <taxon>Pirellulales</taxon>
        <taxon>Pirellulaceae</taxon>
        <taxon>Rhodopirellula</taxon>
    </lineage>
</organism>
<gene>
    <name evidence="1" type="ORF">RSSM_06752</name>
</gene>
<accession>M5TRN1</accession>
<evidence type="ECO:0000313" key="2">
    <source>
        <dbReference type="Proteomes" id="UP000011885"/>
    </source>
</evidence>
<dbReference type="Proteomes" id="UP000011885">
    <property type="component" value="Unassembled WGS sequence"/>
</dbReference>
<proteinExistence type="predicted"/>
<dbReference type="AlphaFoldDB" id="M5TRN1"/>
<sequence>MGQRQVRFNIKPTEHHSCRIAKPCFAATLHPQRDYGQTITEHADNPICDRGAIHKANCDDLFCRVLVGWILYAPNARVGRQDWVNFFVFLATLSGSGSFSDCFRFPKYFSDSWPY</sequence>
<reference evidence="1 2" key="1">
    <citation type="journal article" date="2013" name="Mar. Genomics">
        <title>Expression of sulfatases in Rhodopirellula baltica and the diversity of sulfatases in the genus Rhodopirellula.</title>
        <authorList>
            <person name="Wegner C.E."/>
            <person name="Richter-Heitmann T."/>
            <person name="Klindworth A."/>
            <person name="Klockow C."/>
            <person name="Richter M."/>
            <person name="Achstetter T."/>
            <person name="Glockner F.O."/>
            <person name="Harder J."/>
        </authorList>
    </citation>
    <scope>NUCLEOTIDE SEQUENCE [LARGE SCALE GENOMIC DNA]</scope>
    <source>
        <strain evidence="1 2">SM41</strain>
    </source>
</reference>
<keyword evidence="2" id="KW-1185">Reference proteome</keyword>
<comment type="caution">
    <text evidence="1">The sequence shown here is derived from an EMBL/GenBank/DDBJ whole genome shotgun (WGS) entry which is preliminary data.</text>
</comment>
<dbReference type="EMBL" id="ANOH01000480">
    <property type="protein sequence ID" value="EMI51815.1"/>
    <property type="molecule type" value="Genomic_DNA"/>
</dbReference>
<protein>
    <submittedName>
        <fullName evidence="1">Uncharacterized protein</fullName>
    </submittedName>
</protein>
<name>M5TRN1_9BACT</name>